<feature type="domain" description="Fibronectin type III-like" evidence="3">
    <location>
        <begin position="713"/>
        <end position="782"/>
    </location>
</feature>
<dbReference type="InterPro" id="IPR026891">
    <property type="entry name" value="Fn3-like"/>
</dbReference>
<dbReference type="PRINTS" id="PR00133">
    <property type="entry name" value="GLHYDRLASE3"/>
</dbReference>
<dbReference type="InterPro" id="IPR036962">
    <property type="entry name" value="Glyco_hydro_3_N_sf"/>
</dbReference>
<dbReference type="Gene3D" id="3.40.50.1700">
    <property type="entry name" value="Glycoside hydrolase family 3 C-terminal domain"/>
    <property type="match status" value="1"/>
</dbReference>
<dbReference type="EMBL" id="CAEZSF010000024">
    <property type="protein sequence ID" value="CAB4531895.1"/>
    <property type="molecule type" value="Genomic_DNA"/>
</dbReference>
<dbReference type="SMART" id="SM01217">
    <property type="entry name" value="Fn3_like"/>
    <property type="match status" value="1"/>
</dbReference>
<dbReference type="Gene3D" id="2.60.40.10">
    <property type="entry name" value="Immunoglobulins"/>
    <property type="match status" value="1"/>
</dbReference>
<dbReference type="AlphaFoldDB" id="A0A6J6AZC5"/>
<dbReference type="Pfam" id="PF00933">
    <property type="entry name" value="Glyco_hydro_3"/>
    <property type="match status" value="1"/>
</dbReference>
<dbReference type="Pfam" id="PF14310">
    <property type="entry name" value="Fn3-like"/>
    <property type="match status" value="1"/>
</dbReference>
<gene>
    <name evidence="4" type="ORF">UFOPK1358_00425</name>
</gene>
<dbReference type="GO" id="GO:0008422">
    <property type="term" value="F:beta-glucosidase activity"/>
    <property type="evidence" value="ECO:0007669"/>
    <property type="project" value="TreeGrafter"/>
</dbReference>
<proteinExistence type="inferred from homology"/>
<name>A0A6J6AZC5_9ZZZZ</name>
<keyword evidence="2" id="KW-0378">Hydrolase</keyword>
<dbReference type="InterPro" id="IPR002772">
    <property type="entry name" value="Glyco_hydro_3_C"/>
</dbReference>
<evidence type="ECO:0000256" key="2">
    <source>
        <dbReference type="ARBA" id="ARBA00022801"/>
    </source>
</evidence>
<reference evidence="4" key="1">
    <citation type="submission" date="2020-05" db="EMBL/GenBank/DDBJ databases">
        <authorList>
            <person name="Chiriac C."/>
            <person name="Salcher M."/>
            <person name="Ghai R."/>
            <person name="Kavagutti S V."/>
        </authorList>
    </citation>
    <scope>NUCLEOTIDE SEQUENCE</scope>
</reference>
<evidence type="ECO:0000313" key="4">
    <source>
        <dbReference type="EMBL" id="CAB4531895.1"/>
    </source>
</evidence>
<dbReference type="InterPro" id="IPR013783">
    <property type="entry name" value="Ig-like_fold"/>
</dbReference>
<dbReference type="PANTHER" id="PTHR30620:SF123">
    <property type="entry name" value="BETA-XYLOSIDASE"/>
    <property type="match status" value="1"/>
</dbReference>
<dbReference type="Pfam" id="PF01915">
    <property type="entry name" value="Glyco_hydro_3_C"/>
    <property type="match status" value="1"/>
</dbReference>
<dbReference type="InterPro" id="IPR036881">
    <property type="entry name" value="Glyco_hydro_3_C_sf"/>
</dbReference>
<dbReference type="InterPro" id="IPR001764">
    <property type="entry name" value="Glyco_hydro_3_N"/>
</dbReference>
<evidence type="ECO:0000256" key="1">
    <source>
        <dbReference type="ARBA" id="ARBA00005336"/>
    </source>
</evidence>
<evidence type="ECO:0000259" key="3">
    <source>
        <dbReference type="SMART" id="SM01217"/>
    </source>
</evidence>
<dbReference type="PANTHER" id="PTHR30620">
    <property type="entry name" value="PERIPLASMIC BETA-GLUCOSIDASE-RELATED"/>
    <property type="match status" value="1"/>
</dbReference>
<dbReference type="GO" id="GO:0009251">
    <property type="term" value="P:glucan catabolic process"/>
    <property type="evidence" value="ECO:0007669"/>
    <property type="project" value="TreeGrafter"/>
</dbReference>
<dbReference type="InterPro" id="IPR051915">
    <property type="entry name" value="Cellulose_Degrad_GH3"/>
</dbReference>
<accession>A0A6J6AZC5</accession>
<protein>
    <submittedName>
        <fullName evidence="4">Unannotated protein</fullName>
    </submittedName>
</protein>
<organism evidence="4">
    <name type="scientific">freshwater metagenome</name>
    <dbReference type="NCBI Taxonomy" id="449393"/>
    <lineage>
        <taxon>unclassified sequences</taxon>
        <taxon>metagenomes</taxon>
        <taxon>ecological metagenomes</taxon>
    </lineage>
</organism>
<comment type="similarity">
    <text evidence="1">Belongs to the glycosyl hydrolase 3 family.</text>
</comment>
<dbReference type="SUPFAM" id="SSF51445">
    <property type="entry name" value="(Trans)glycosidases"/>
    <property type="match status" value="1"/>
</dbReference>
<sequence length="813" mass="85130">MAASNEDNRTTQIVPPSAVYRDASLAIEDRVNDLISYMTLSEKLAQLGGVWSTELLGADGFSDENAARIMPDGTGQVTRIAASTGLRPEGIAQLQNQIQAWLINHSRLGIPAVIHEEAVAGFCARDAMQFPQAIGLGATWDTELLGHIAAHIRSEMLAVGARQALSPVLDIARDPRWGRVEETYGEDPILSSALGVAYVRGLQADANDAAGGATRTHLHQGVIATAKHFLGYGLSDGGLNHGPVQLGQRELREVFAEPFAAVIRDAHIASIMNSYSSVDGLAPAGSRALLTELLRDELGFSGSVVADYFSVDMLVTHHKVAPTKGVAAAKALLAGLDQELPTLDCYAELPALINAGIVPEAVVDLSLRRVLRQKFALGLFENPLVDASAAPAAFGTPAGKSLARRAAQESLVLLKNEGMIPLDLSAITSIAVIGPAADNARLLEGDYHYPAHLELLFDASAQSEASELAPHATVSAIGEFSPGPYLPQITTPLAGLQDALAATAVQLRFAAGCEITGDDCSGFDEAAAAAASSDIAVVCVGGRSGLTLDATVGEARDATDLGLTGMQLELLAAVHATGTPTIAIVVSGRVHTLASVEAASSATLLAWLPGCEGGSAIADLLLGAVAPSGRLPVSLPRSEGQLPVHYNHRSGGGRSNFWGEYTDSPTSPLHPFGFGLSTTEFSYSDPVFSEGSTTEVTVVQVTVTNTGALDADEVVQCYVHDEVASVARPVRQLVGFARVPISAGQSKTLRFVIHPSRLAFFDEQMEFVCEPGAFRIEIGGCAGHPKVVTTCDLSGDVAQYRQSEVIATVIELI</sequence>
<dbReference type="Gene3D" id="3.20.20.300">
    <property type="entry name" value="Glycoside hydrolase, family 3, N-terminal domain"/>
    <property type="match status" value="1"/>
</dbReference>
<dbReference type="SUPFAM" id="SSF52279">
    <property type="entry name" value="Beta-D-glucan exohydrolase, C-terminal domain"/>
    <property type="match status" value="1"/>
</dbReference>
<dbReference type="InterPro" id="IPR017853">
    <property type="entry name" value="GH"/>
</dbReference>
<dbReference type="FunFam" id="2.60.40.10:FF:000495">
    <property type="entry name" value="Periplasmic beta-glucosidase"/>
    <property type="match status" value="1"/>
</dbReference>